<proteinExistence type="predicted"/>
<name>A0A811L545_9BILA</name>
<dbReference type="EMBL" id="CAJFDH010000005">
    <property type="protein sequence ID" value="CAD5222653.1"/>
    <property type="molecule type" value="Genomic_DNA"/>
</dbReference>
<keyword evidence="1" id="KW-0732">Signal</keyword>
<dbReference type="EMBL" id="CAJFCW020000005">
    <property type="protein sequence ID" value="CAG9116615.1"/>
    <property type="molecule type" value="Genomic_DNA"/>
</dbReference>
<dbReference type="Proteomes" id="UP000783686">
    <property type="component" value="Unassembled WGS sequence"/>
</dbReference>
<protein>
    <submittedName>
        <fullName evidence="2">Uncharacterized protein</fullName>
    </submittedName>
</protein>
<accession>A0A811L545</accession>
<evidence type="ECO:0000313" key="2">
    <source>
        <dbReference type="EMBL" id="CAD5222653.1"/>
    </source>
</evidence>
<dbReference type="AlphaFoldDB" id="A0A811L545"/>
<sequence>MNLLCYMVMLICVLHINSDRLGNQDRIRHSFFETFPEDVQISIKSNVPELIANLNKIEIRQLLKLIHVGTDAQRLRILSRYPTLYKKVVLYAVECVAKIRIVSKNTRKVLEILFLVIPDLVLRSERTETKVQILKFFEEYDKLKKYERNVIVDLFPNIETLRNGFAHQYSKFLE</sequence>
<evidence type="ECO:0000313" key="3">
    <source>
        <dbReference type="Proteomes" id="UP000614601"/>
    </source>
</evidence>
<feature type="signal peptide" evidence="1">
    <location>
        <begin position="1"/>
        <end position="18"/>
    </location>
</feature>
<dbReference type="OrthoDB" id="10366052at2759"/>
<reference evidence="2" key="1">
    <citation type="submission" date="2020-09" db="EMBL/GenBank/DDBJ databases">
        <authorList>
            <person name="Kikuchi T."/>
        </authorList>
    </citation>
    <scope>NUCLEOTIDE SEQUENCE</scope>
    <source>
        <strain evidence="2">SH1</strain>
    </source>
</reference>
<gene>
    <name evidence="2" type="ORF">BOKJ2_LOCUS9751</name>
</gene>
<comment type="caution">
    <text evidence="2">The sequence shown here is derived from an EMBL/GenBank/DDBJ whole genome shotgun (WGS) entry which is preliminary data.</text>
</comment>
<organism evidence="2 3">
    <name type="scientific">Bursaphelenchus okinawaensis</name>
    <dbReference type="NCBI Taxonomy" id="465554"/>
    <lineage>
        <taxon>Eukaryota</taxon>
        <taxon>Metazoa</taxon>
        <taxon>Ecdysozoa</taxon>
        <taxon>Nematoda</taxon>
        <taxon>Chromadorea</taxon>
        <taxon>Rhabditida</taxon>
        <taxon>Tylenchina</taxon>
        <taxon>Tylenchomorpha</taxon>
        <taxon>Aphelenchoidea</taxon>
        <taxon>Aphelenchoididae</taxon>
        <taxon>Bursaphelenchus</taxon>
    </lineage>
</organism>
<keyword evidence="3" id="KW-1185">Reference proteome</keyword>
<feature type="chain" id="PRO_5035595282" evidence="1">
    <location>
        <begin position="19"/>
        <end position="174"/>
    </location>
</feature>
<dbReference type="Proteomes" id="UP000614601">
    <property type="component" value="Unassembled WGS sequence"/>
</dbReference>
<evidence type="ECO:0000256" key="1">
    <source>
        <dbReference type="SAM" id="SignalP"/>
    </source>
</evidence>